<dbReference type="AlphaFoldDB" id="A0A444UGT3"/>
<dbReference type="Proteomes" id="UP000289886">
    <property type="component" value="Unassembled WGS sequence"/>
</dbReference>
<comment type="caution">
    <text evidence="2">The sequence shown here is derived from an EMBL/GenBank/DDBJ whole genome shotgun (WGS) entry which is preliminary data.</text>
</comment>
<feature type="region of interest" description="Disordered" evidence="1">
    <location>
        <begin position="56"/>
        <end position="75"/>
    </location>
</feature>
<dbReference type="EMBL" id="SCEB01214593">
    <property type="protein sequence ID" value="RXM34380.1"/>
    <property type="molecule type" value="Genomic_DNA"/>
</dbReference>
<name>A0A444UGT3_ACIRT</name>
<feature type="compositionally biased region" description="Basic and acidic residues" evidence="1">
    <location>
        <begin position="65"/>
        <end position="75"/>
    </location>
</feature>
<evidence type="ECO:0000313" key="2">
    <source>
        <dbReference type="EMBL" id="RXM34380.1"/>
    </source>
</evidence>
<sequence>MAEAASCLGDNAASGAQSSQDSMTMIIVEPPNLEDLAEEEDVFLSEADQVGLTLGTEKSSGTMEVDQRTEEDREKQMENQFLHLAIRKQVSYSTKIKTKHDQYVVRKL</sequence>
<reference evidence="2 3" key="1">
    <citation type="submission" date="2019-01" db="EMBL/GenBank/DDBJ databases">
        <title>Draft Genome and Complete Hox-Cluster Characterization of the Sterlet Sturgeon (Acipenser ruthenus).</title>
        <authorList>
            <person name="Wei Q."/>
        </authorList>
    </citation>
    <scope>NUCLEOTIDE SEQUENCE [LARGE SCALE GENOMIC DNA]</scope>
    <source>
        <strain evidence="2">WHYD16114868_AA</strain>
        <tissue evidence="2">Blood</tissue>
    </source>
</reference>
<organism evidence="2 3">
    <name type="scientific">Acipenser ruthenus</name>
    <name type="common">Sterlet sturgeon</name>
    <dbReference type="NCBI Taxonomy" id="7906"/>
    <lineage>
        <taxon>Eukaryota</taxon>
        <taxon>Metazoa</taxon>
        <taxon>Chordata</taxon>
        <taxon>Craniata</taxon>
        <taxon>Vertebrata</taxon>
        <taxon>Euteleostomi</taxon>
        <taxon>Actinopterygii</taxon>
        <taxon>Chondrostei</taxon>
        <taxon>Acipenseriformes</taxon>
        <taxon>Acipenseridae</taxon>
        <taxon>Acipenser</taxon>
    </lineage>
</organism>
<feature type="region of interest" description="Disordered" evidence="1">
    <location>
        <begin position="1"/>
        <end position="22"/>
    </location>
</feature>
<evidence type="ECO:0000256" key="1">
    <source>
        <dbReference type="SAM" id="MobiDB-lite"/>
    </source>
</evidence>
<gene>
    <name evidence="2" type="ORF">EOD39_1091</name>
</gene>
<evidence type="ECO:0000313" key="3">
    <source>
        <dbReference type="Proteomes" id="UP000289886"/>
    </source>
</evidence>
<accession>A0A444UGT3</accession>
<keyword evidence="3" id="KW-1185">Reference proteome</keyword>
<proteinExistence type="predicted"/>
<protein>
    <submittedName>
        <fullName evidence="2">Uncharacterized protein</fullName>
    </submittedName>
</protein>